<accession>A0A974PXJ1</accession>
<dbReference type="Pfam" id="PF10982">
    <property type="entry name" value="DUF2789"/>
    <property type="match status" value="1"/>
</dbReference>
<dbReference type="AlphaFoldDB" id="A0A974PXJ1"/>
<dbReference type="RefSeq" id="WP_203386512.1">
    <property type="nucleotide sequence ID" value="NZ_CP064781.1"/>
</dbReference>
<dbReference type="InterPro" id="IPR021250">
    <property type="entry name" value="DUF2789"/>
</dbReference>
<organism evidence="1 2">
    <name type="scientific">Azospira restricta</name>
    <dbReference type="NCBI Taxonomy" id="404405"/>
    <lineage>
        <taxon>Bacteria</taxon>
        <taxon>Pseudomonadati</taxon>
        <taxon>Pseudomonadota</taxon>
        <taxon>Betaproteobacteria</taxon>
        <taxon>Rhodocyclales</taxon>
        <taxon>Rhodocyclaceae</taxon>
        <taxon>Azospira</taxon>
    </lineage>
</organism>
<protein>
    <submittedName>
        <fullName evidence="1">DUF2789 domain-containing protein</fullName>
    </submittedName>
</protein>
<dbReference type="KEGG" id="ares:IWH25_14680"/>
<reference evidence="1" key="1">
    <citation type="submission" date="2020-11" db="EMBL/GenBank/DDBJ databases">
        <title>Azospira restricta DSM 18626 genome sequence.</title>
        <authorList>
            <person name="Moe W.M."/>
        </authorList>
    </citation>
    <scope>NUCLEOTIDE SEQUENCE</scope>
    <source>
        <strain evidence="1">DSM 18626</strain>
    </source>
</reference>
<sequence length="78" mass="9004">MERPVHDLSHLFAQLGEASDEAAIARFIESHPLPGDMHLHEAPFWKPAQSRFLREAILDDADWAEVADELNRELHLRH</sequence>
<dbReference type="Gene3D" id="1.10.10.1130">
    <property type="entry name" value="Uncharacterised protein PF10982, DUF2789"/>
    <property type="match status" value="1"/>
</dbReference>
<dbReference type="InterPro" id="IPR038086">
    <property type="entry name" value="DUF2789_sf"/>
</dbReference>
<dbReference type="Proteomes" id="UP000663444">
    <property type="component" value="Chromosome"/>
</dbReference>
<gene>
    <name evidence="1" type="ORF">IWH25_14680</name>
</gene>
<evidence type="ECO:0000313" key="1">
    <source>
        <dbReference type="EMBL" id="QRJ62988.1"/>
    </source>
</evidence>
<keyword evidence="2" id="KW-1185">Reference proteome</keyword>
<dbReference type="EMBL" id="CP064781">
    <property type="protein sequence ID" value="QRJ62988.1"/>
    <property type="molecule type" value="Genomic_DNA"/>
</dbReference>
<proteinExistence type="predicted"/>
<name>A0A974PXJ1_9RHOO</name>
<evidence type="ECO:0000313" key="2">
    <source>
        <dbReference type="Proteomes" id="UP000663444"/>
    </source>
</evidence>